<feature type="domain" description="Acyltransferase 3" evidence="2">
    <location>
        <begin position="5"/>
        <end position="359"/>
    </location>
</feature>
<dbReference type="PANTHER" id="PTHR36927">
    <property type="entry name" value="BLR4337 PROTEIN"/>
    <property type="match status" value="1"/>
</dbReference>
<keyword evidence="1" id="KW-1133">Transmembrane helix</keyword>
<feature type="transmembrane region" description="Helical" evidence="1">
    <location>
        <begin position="167"/>
        <end position="187"/>
    </location>
</feature>
<evidence type="ECO:0000256" key="1">
    <source>
        <dbReference type="SAM" id="Phobius"/>
    </source>
</evidence>
<keyword evidence="1" id="KW-0812">Transmembrane</keyword>
<dbReference type="InterPro" id="IPR002656">
    <property type="entry name" value="Acyl_transf_3_dom"/>
</dbReference>
<keyword evidence="5" id="KW-0012">Acyltransferase</keyword>
<feature type="transmembrane region" description="Helical" evidence="1">
    <location>
        <begin position="313"/>
        <end position="331"/>
    </location>
</feature>
<keyword evidence="6" id="KW-1185">Reference proteome</keyword>
<dbReference type="EMBL" id="CAMXCT020000135">
    <property type="protein sequence ID" value="CAL1127801.1"/>
    <property type="molecule type" value="Genomic_DNA"/>
</dbReference>
<dbReference type="EMBL" id="CAMXCT030000135">
    <property type="protein sequence ID" value="CAL4761738.1"/>
    <property type="molecule type" value="Genomic_DNA"/>
</dbReference>
<organism evidence="3">
    <name type="scientific">Cladocopium goreaui</name>
    <dbReference type="NCBI Taxonomy" id="2562237"/>
    <lineage>
        <taxon>Eukaryota</taxon>
        <taxon>Sar</taxon>
        <taxon>Alveolata</taxon>
        <taxon>Dinophyceae</taxon>
        <taxon>Suessiales</taxon>
        <taxon>Symbiodiniaceae</taxon>
        <taxon>Cladocopium</taxon>
    </lineage>
</organism>
<dbReference type="EMBL" id="CAMXCT010000135">
    <property type="protein sequence ID" value="CAI3974426.1"/>
    <property type="molecule type" value="Genomic_DNA"/>
</dbReference>
<feature type="transmembrane region" description="Helical" evidence="1">
    <location>
        <begin position="12"/>
        <end position="34"/>
    </location>
</feature>
<reference evidence="4" key="2">
    <citation type="submission" date="2024-04" db="EMBL/GenBank/DDBJ databases">
        <authorList>
            <person name="Chen Y."/>
            <person name="Shah S."/>
            <person name="Dougan E. K."/>
            <person name="Thang M."/>
            <person name="Chan C."/>
        </authorList>
    </citation>
    <scope>NUCLEOTIDE SEQUENCE [LARGE SCALE GENOMIC DNA]</scope>
</reference>
<feature type="transmembrane region" description="Helical" evidence="1">
    <location>
        <begin position="271"/>
        <end position="292"/>
    </location>
</feature>
<reference evidence="3" key="1">
    <citation type="submission" date="2022-10" db="EMBL/GenBank/DDBJ databases">
        <authorList>
            <person name="Chen Y."/>
            <person name="Dougan E. K."/>
            <person name="Chan C."/>
            <person name="Rhodes N."/>
            <person name="Thang M."/>
        </authorList>
    </citation>
    <scope>NUCLEOTIDE SEQUENCE</scope>
</reference>
<evidence type="ECO:0000313" key="3">
    <source>
        <dbReference type="EMBL" id="CAI3974426.1"/>
    </source>
</evidence>
<evidence type="ECO:0000313" key="6">
    <source>
        <dbReference type="Proteomes" id="UP001152797"/>
    </source>
</evidence>
<dbReference type="GO" id="GO:0016747">
    <property type="term" value="F:acyltransferase activity, transferring groups other than amino-acyl groups"/>
    <property type="evidence" value="ECO:0007669"/>
    <property type="project" value="InterPro"/>
</dbReference>
<protein>
    <submittedName>
        <fullName evidence="5">Acyltransferase family protein</fullName>
    </submittedName>
</protein>
<feature type="transmembrane region" description="Helical" evidence="1">
    <location>
        <begin position="241"/>
        <end position="259"/>
    </location>
</feature>
<feature type="transmembrane region" description="Helical" evidence="1">
    <location>
        <begin position="46"/>
        <end position="72"/>
    </location>
</feature>
<evidence type="ECO:0000259" key="2">
    <source>
        <dbReference type="Pfam" id="PF01757"/>
    </source>
</evidence>
<gene>
    <name evidence="3" type="ORF">C1SCF055_LOCUS2828</name>
</gene>
<evidence type="ECO:0000313" key="5">
    <source>
        <dbReference type="EMBL" id="CAL4761738.1"/>
    </source>
</evidence>
<dbReference type="PANTHER" id="PTHR36927:SF1">
    <property type="entry name" value="MDO-LIKE PROTEIN"/>
    <property type="match status" value="1"/>
</dbReference>
<feature type="transmembrane region" description="Helical" evidence="1">
    <location>
        <begin position="337"/>
        <end position="359"/>
    </location>
</feature>
<dbReference type="Proteomes" id="UP001152797">
    <property type="component" value="Unassembled WGS sequence"/>
</dbReference>
<comment type="caution">
    <text evidence="3">The sequence shown here is derived from an EMBL/GenBank/DDBJ whole genome shotgun (WGS) entry which is preliminary data.</text>
</comment>
<sequence>MGRLIYLDNLRSILSVLVVGHHSFLAASGLGRWYCSSAERHDEQIAMAFVATILFTSQAFLTGLLFGVAGLLMPRSLAKKGPSGHMVSRLWRLGLPVLLVGLPTHHLSQWLGHKLSKANVKLSESESASFQLSSGPGVAWFELWLLTFESIFVVLRGSQPIKIVPQNFSFLKVFCILLAIAIVQYSVEMHLAKPLAEFLPGWKGLAHHIIHTPLYGFCFLCGSLSDSTALLTMLRVHTKPLSITSGLAIGLCFLFALGRQQSQPERAVNPSAVAIGSIMTVLICAGACNGVLQRFNTHHSAVSILSDVSCLSYAVNMLHPVVVVLLTPLVVELPLGLLVQCILLWLASSLASFAVAALLRSSPYVRRLL</sequence>
<proteinExistence type="predicted"/>
<accession>A0A9P1BMB3</accession>
<dbReference type="InterPro" id="IPR050623">
    <property type="entry name" value="Glucan_succinyl_AcylTrfase"/>
</dbReference>
<keyword evidence="1" id="KW-0472">Membrane</keyword>
<feature type="transmembrane region" description="Helical" evidence="1">
    <location>
        <begin position="214"/>
        <end position="234"/>
    </location>
</feature>
<dbReference type="Pfam" id="PF01757">
    <property type="entry name" value="Acyl_transf_3"/>
    <property type="match status" value="1"/>
</dbReference>
<dbReference type="AlphaFoldDB" id="A0A9P1BMB3"/>
<keyword evidence="5" id="KW-0808">Transferase</keyword>
<evidence type="ECO:0000313" key="4">
    <source>
        <dbReference type="EMBL" id="CAL1127801.1"/>
    </source>
</evidence>
<name>A0A9P1BMB3_9DINO</name>